<keyword evidence="7" id="KW-0648">Protein biosynthesis</keyword>
<name>A0AAV9X682_9PEZI</name>
<dbReference type="Gene3D" id="3.30.70.870">
    <property type="entry name" value="Elongation Factor G (Translational Gtpase), domain 3"/>
    <property type="match status" value="1"/>
</dbReference>
<dbReference type="Proteomes" id="UP001365542">
    <property type="component" value="Unassembled WGS sequence"/>
</dbReference>
<evidence type="ECO:0000256" key="3">
    <source>
        <dbReference type="ARBA" id="ARBA00022741"/>
    </source>
</evidence>
<dbReference type="InterPro" id="IPR000640">
    <property type="entry name" value="EFG_V-like"/>
</dbReference>
<dbReference type="InterPro" id="IPR035647">
    <property type="entry name" value="EFG_III/V"/>
</dbReference>
<evidence type="ECO:0000259" key="6">
    <source>
        <dbReference type="SMART" id="SM00889"/>
    </source>
</evidence>
<dbReference type="Pfam" id="PF03764">
    <property type="entry name" value="EFG_IV"/>
    <property type="match status" value="1"/>
</dbReference>
<feature type="domain" description="Translation elongation factor EFG/EF2" evidence="6">
    <location>
        <begin position="124"/>
        <end position="238"/>
    </location>
</feature>
<dbReference type="PANTHER" id="PTHR42908">
    <property type="entry name" value="TRANSLATION ELONGATION FACTOR-RELATED"/>
    <property type="match status" value="1"/>
</dbReference>
<keyword evidence="8" id="KW-1185">Reference proteome</keyword>
<dbReference type="EMBL" id="JAVHJO010000012">
    <property type="protein sequence ID" value="KAK6531788.1"/>
    <property type="molecule type" value="Genomic_DNA"/>
</dbReference>
<dbReference type="SUPFAM" id="SSF54980">
    <property type="entry name" value="EF-G C-terminal domain-like"/>
    <property type="match status" value="2"/>
</dbReference>
<dbReference type="Pfam" id="PF00679">
    <property type="entry name" value="EFG_C"/>
    <property type="match status" value="1"/>
</dbReference>
<keyword evidence="2" id="KW-0963">Cytoplasm</keyword>
<dbReference type="GO" id="GO:0005829">
    <property type="term" value="C:cytosol"/>
    <property type="evidence" value="ECO:0007669"/>
    <property type="project" value="TreeGrafter"/>
</dbReference>
<feature type="domain" description="Elongation factor EFG" evidence="5">
    <location>
        <begin position="240"/>
        <end position="327"/>
    </location>
</feature>
<evidence type="ECO:0000313" key="8">
    <source>
        <dbReference type="Proteomes" id="UP001365542"/>
    </source>
</evidence>
<organism evidence="7 8">
    <name type="scientific">Orbilia ellipsospora</name>
    <dbReference type="NCBI Taxonomy" id="2528407"/>
    <lineage>
        <taxon>Eukaryota</taxon>
        <taxon>Fungi</taxon>
        <taxon>Dikarya</taxon>
        <taxon>Ascomycota</taxon>
        <taxon>Pezizomycotina</taxon>
        <taxon>Orbiliomycetes</taxon>
        <taxon>Orbiliales</taxon>
        <taxon>Orbiliaceae</taxon>
        <taxon>Orbilia</taxon>
    </lineage>
</organism>
<dbReference type="Gene3D" id="3.30.230.10">
    <property type="match status" value="1"/>
</dbReference>
<keyword evidence="4" id="KW-0342">GTP-binding</keyword>
<accession>A0AAV9X682</accession>
<gene>
    <name evidence="7" type="primary">EFT1_2</name>
    <name evidence="7" type="ORF">TWF694_002955</name>
</gene>
<dbReference type="SMART" id="SM00889">
    <property type="entry name" value="EFG_IV"/>
    <property type="match status" value="1"/>
</dbReference>
<evidence type="ECO:0000256" key="1">
    <source>
        <dbReference type="ARBA" id="ARBA00017891"/>
    </source>
</evidence>
<dbReference type="GO" id="GO:0005525">
    <property type="term" value="F:GTP binding"/>
    <property type="evidence" value="ECO:0007669"/>
    <property type="project" value="UniProtKB-KW"/>
</dbReference>
<comment type="caution">
    <text evidence="7">The sequence shown here is derived from an EMBL/GenBank/DDBJ whole genome shotgun (WGS) entry which is preliminary data.</text>
</comment>
<dbReference type="GO" id="GO:0003924">
    <property type="term" value="F:GTPase activity"/>
    <property type="evidence" value="ECO:0007669"/>
    <property type="project" value="TreeGrafter"/>
</dbReference>
<dbReference type="SMART" id="SM00838">
    <property type="entry name" value="EFG_C"/>
    <property type="match status" value="1"/>
</dbReference>
<proteinExistence type="predicted"/>
<sequence length="357" mass="39628">MSEYTPEIVLAATVGTKDAKDLEKLKYGIKTLCENNRSLRMRLDNTGGYMIGATTELQLRVGLHDLKQQTSIEIQVGEFMIEYRETVFGTLSDAVAVKSPNKENMLWMKVKPMREDLSRAIETGKIKTEDRTERASILSGKYGFDTEEAFNIWSISSQTPNLLVNSAVDNRYVSDISGSVVSGFDMAVERGPLCDEPIRSVQFSLWDATLHADAMRRGAGQILPSSRKIMHGALLSAEPGLLEPLYQCEVSTSKSYESTILPLLNTARGYEFDFTETDGNKIIKCKLPVAGSIGLEESLVSQTCGEARVKYTFDGWVRVPGDPYKDENSLCAAIVKKIRAAKDLGELKTADYYLDKN</sequence>
<dbReference type="InterPro" id="IPR014721">
    <property type="entry name" value="Ribsml_uS5_D2-typ_fold_subgr"/>
</dbReference>
<reference evidence="7 8" key="1">
    <citation type="submission" date="2019-10" db="EMBL/GenBank/DDBJ databases">
        <authorList>
            <person name="Palmer J.M."/>
        </authorList>
    </citation>
    <scope>NUCLEOTIDE SEQUENCE [LARGE SCALE GENOMIC DNA]</scope>
    <source>
        <strain evidence="7 8">TWF694</strain>
    </source>
</reference>
<dbReference type="InterPro" id="IPR005517">
    <property type="entry name" value="Transl_elong_EFG/EF2_IV"/>
</dbReference>
<dbReference type="SUPFAM" id="SSF54211">
    <property type="entry name" value="Ribosomal protein S5 domain 2-like"/>
    <property type="match status" value="1"/>
</dbReference>
<dbReference type="GO" id="GO:1990904">
    <property type="term" value="C:ribonucleoprotein complex"/>
    <property type="evidence" value="ECO:0007669"/>
    <property type="project" value="TreeGrafter"/>
</dbReference>
<dbReference type="PANTHER" id="PTHR42908:SF3">
    <property type="entry name" value="ELONGATION FACTOR-LIKE GTPASE 1"/>
    <property type="match status" value="1"/>
</dbReference>
<evidence type="ECO:0000259" key="5">
    <source>
        <dbReference type="SMART" id="SM00838"/>
    </source>
</evidence>
<dbReference type="CDD" id="cd01681">
    <property type="entry name" value="aeEF2_snRNP_like_IV"/>
    <property type="match status" value="1"/>
</dbReference>
<evidence type="ECO:0000313" key="7">
    <source>
        <dbReference type="EMBL" id="KAK6531788.1"/>
    </source>
</evidence>
<dbReference type="Gene3D" id="3.30.70.240">
    <property type="match status" value="1"/>
</dbReference>
<evidence type="ECO:0000256" key="4">
    <source>
        <dbReference type="ARBA" id="ARBA00023134"/>
    </source>
</evidence>
<evidence type="ECO:0000256" key="2">
    <source>
        <dbReference type="ARBA" id="ARBA00022490"/>
    </source>
</evidence>
<protein>
    <recommendedName>
        <fullName evidence="1">Elongation factor 2</fullName>
    </recommendedName>
</protein>
<dbReference type="InterPro" id="IPR020568">
    <property type="entry name" value="Ribosomal_Su5_D2-typ_SF"/>
</dbReference>
<dbReference type="AlphaFoldDB" id="A0AAV9X682"/>
<keyword evidence="7" id="KW-0251">Elongation factor</keyword>
<dbReference type="GO" id="GO:0003746">
    <property type="term" value="F:translation elongation factor activity"/>
    <property type="evidence" value="ECO:0007669"/>
    <property type="project" value="UniProtKB-KW"/>
</dbReference>
<keyword evidence="3" id="KW-0547">Nucleotide-binding</keyword>